<feature type="domain" description="MaoC-like" evidence="2">
    <location>
        <begin position="166"/>
        <end position="274"/>
    </location>
</feature>
<dbReference type="STRING" id="673521.SAMN05660991_04432"/>
<evidence type="ECO:0000259" key="2">
    <source>
        <dbReference type="Pfam" id="PF01575"/>
    </source>
</evidence>
<keyword evidence="5" id="KW-1185">Reference proteome</keyword>
<dbReference type="GO" id="GO:0004300">
    <property type="term" value="F:enoyl-CoA hydratase activity"/>
    <property type="evidence" value="ECO:0007669"/>
    <property type="project" value="TreeGrafter"/>
</dbReference>
<protein>
    <submittedName>
        <fullName evidence="4">Acyl dehydratase</fullName>
    </submittedName>
</protein>
<feature type="domain" description="Peroxisomal multifunctional enzyme type 2-like N-terminal" evidence="3">
    <location>
        <begin position="19"/>
        <end position="149"/>
    </location>
</feature>
<dbReference type="GO" id="GO:0006635">
    <property type="term" value="P:fatty acid beta-oxidation"/>
    <property type="evidence" value="ECO:0007669"/>
    <property type="project" value="TreeGrafter"/>
</dbReference>
<evidence type="ECO:0000259" key="3">
    <source>
        <dbReference type="Pfam" id="PF22622"/>
    </source>
</evidence>
<dbReference type="InterPro" id="IPR054357">
    <property type="entry name" value="MFE-2_N"/>
</dbReference>
<dbReference type="InterPro" id="IPR029069">
    <property type="entry name" value="HotDog_dom_sf"/>
</dbReference>
<dbReference type="Gene3D" id="3.10.129.10">
    <property type="entry name" value="Hotdog Thioesterase"/>
    <property type="match status" value="1"/>
</dbReference>
<sequence length="288" mass="30569">MPLNLDAVGQEWDAGVGSWTSKDALVYALGVGAGALDPLDELEFTTENSHDVPQRVLPTFAVVAGGLNGQGSGAAPSLGDFPLQAILHAEQSVTLHGTLPVEGSVRLTSSISGMYDKGRDALIVMETRARDAATDAPLYDTSATIFVRGEGGFGGDRGPSTPWSVPERPADSVVAYPTRPDQALLYRLSGDRNPLHSDPWLARQAGLDRPILHGLCTYGFTGRALLHAVCDSDPARFGGMSARFSAPVLPGQELTVHAWREEGRCLFQTRVGDTVVLDRGVLALADPR</sequence>
<dbReference type="RefSeq" id="WP_091949017.1">
    <property type="nucleotide sequence ID" value="NZ_FOEE01000020.1"/>
</dbReference>
<evidence type="ECO:0000256" key="1">
    <source>
        <dbReference type="ARBA" id="ARBA00005254"/>
    </source>
</evidence>
<dbReference type="PANTHER" id="PTHR13078">
    <property type="entry name" value="PEROXISOMAL MULTIFUNCTIONAL ENZYME TYPE 2-RELATED"/>
    <property type="match status" value="1"/>
</dbReference>
<evidence type="ECO:0000313" key="4">
    <source>
        <dbReference type="EMBL" id="SEP27195.1"/>
    </source>
</evidence>
<dbReference type="EMBL" id="FOEE01000020">
    <property type="protein sequence ID" value="SEP27195.1"/>
    <property type="molecule type" value="Genomic_DNA"/>
</dbReference>
<dbReference type="GO" id="GO:0044594">
    <property type="term" value="F:17-beta-hydroxysteroid dehydrogenase (NAD+) activity"/>
    <property type="evidence" value="ECO:0007669"/>
    <property type="project" value="TreeGrafter"/>
</dbReference>
<reference evidence="5" key="1">
    <citation type="submission" date="2016-10" db="EMBL/GenBank/DDBJ databases">
        <authorList>
            <person name="Varghese N."/>
            <person name="Submissions S."/>
        </authorList>
    </citation>
    <scope>NUCLEOTIDE SEQUENCE [LARGE SCALE GENOMIC DNA]</scope>
    <source>
        <strain evidence="5">DSM 45413</strain>
    </source>
</reference>
<dbReference type="Proteomes" id="UP000198960">
    <property type="component" value="Unassembled WGS sequence"/>
</dbReference>
<dbReference type="Pfam" id="PF22622">
    <property type="entry name" value="MFE-2_hydrat-2_N"/>
    <property type="match status" value="1"/>
</dbReference>
<comment type="similarity">
    <text evidence="1">Belongs to the enoyl-CoA hydratase/isomerase family.</text>
</comment>
<gene>
    <name evidence="4" type="ORF">SAMN05660991_04432</name>
</gene>
<dbReference type="InterPro" id="IPR002539">
    <property type="entry name" value="MaoC-like_dom"/>
</dbReference>
<evidence type="ECO:0000313" key="5">
    <source>
        <dbReference type="Proteomes" id="UP000198960"/>
    </source>
</evidence>
<proteinExistence type="inferred from homology"/>
<organism evidence="4 5">
    <name type="scientific">Trujillonella endophytica</name>
    <dbReference type="NCBI Taxonomy" id="673521"/>
    <lineage>
        <taxon>Bacteria</taxon>
        <taxon>Bacillati</taxon>
        <taxon>Actinomycetota</taxon>
        <taxon>Actinomycetes</taxon>
        <taxon>Geodermatophilales</taxon>
        <taxon>Geodermatophilaceae</taxon>
        <taxon>Trujillonella</taxon>
    </lineage>
</organism>
<accession>A0A1H8WHQ4</accession>
<dbReference type="CDD" id="cd03448">
    <property type="entry name" value="HDE_HSD"/>
    <property type="match status" value="1"/>
</dbReference>
<dbReference type="OrthoDB" id="5522043at2"/>
<dbReference type="PANTHER" id="PTHR13078:SF56">
    <property type="entry name" value="PEROXISOMAL MULTIFUNCTIONAL ENZYME TYPE 2"/>
    <property type="match status" value="1"/>
</dbReference>
<dbReference type="Pfam" id="PF01575">
    <property type="entry name" value="MaoC_dehydratas"/>
    <property type="match status" value="1"/>
</dbReference>
<dbReference type="AlphaFoldDB" id="A0A1H8WHQ4"/>
<dbReference type="GO" id="GO:0003857">
    <property type="term" value="F:(3S)-3-hydroxyacyl-CoA dehydrogenase (NAD+) activity"/>
    <property type="evidence" value="ECO:0007669"/>
    <property type="project" value="TreeGrafter"/>
</dbReference>
<name>A0A1H8WHQ4_9ACTN</name>
<dbReference type="SUPFAM" id="SSF54637">
    <property type="entry name" value="Thioesterase/thiol ester dehydrase-isomerase"/>
    <property type="match status" value="2"/>
</dbReference>